<proteinExistence type="inferred from homology"/>
<dbReference type="KEGG" id="atr:18443038"/>
<feature type="disulfide bond" evidence="3">
    <location>
        <begin position="149"/>
        <end position="202"/>
    </location>
</feature>
<dbReference type="PANTHER" id="PTHR31048">
    <property type="entry name" value="OS03G0233200 PROTEIN"/>
    <property type="match status" value="1"/>
</dbReference>
<dbReference type="PIRSF" id="PIRSF002703">
    <property type="entry name" value="Thaumatin"/>
    <property type="match status" value="1"/>
</dbReference>
<feature type="disulfide bond" evidence="3">
    <location>
        <begin position="171"/>
        <end position="180"/>
    </location>
</feature>
<dbReference type="eggNOG" id="ENOG502QV4N">
    <property type="taxonomic scope" value="Eukaryota"/>
</dbReference>
<dbReference type="OMA" id="NCHRILC"/>
<accession>U5CNN8</accession>
<reference evidence="6" key="1">
    <citation type="journal article" date="2013" name="Science">
        <title>The Amborella genome and the evolution of flowering plants.</title>
        <authorList>
            <consortium name="Amborella Genome Project"/>
        </authorList>
    </citation>
    <scope>NUCLEOTIDE SEQUENCE [LARGE SCALE GENOMIC DNA]</scope>
</reference>
<name>U5CNN8_AMBTC</name>
<evidence type="ECO:0000256" key="1">
    <source>
        <dbReference type="ARBA" id="ARBA00010607"/>
    </source>
</evidence>
<dbReference type="AlphaFoldDB" id="U5CNN8"/>
<feature type="signal peptide" evidence="4">
    <location>
        <begin position="1"/>
        <end position="24"/>
    </location>
</feature>
<evidence type="ECO:0000256" key="4">
    <source>
        <dbReference type="SAM" id="SignalP"/>
    </source>
</evidence>
<dbReference type="OrthoDB" id="430315at2759"/>
<dbReference type="PRINTS" id="PR00347">
    <property type="entry name" value="THAUMATIN"/>
</dbReference>
<evidence type="ECO:0000313" key="6">
    <source>
        <dbReference type="Proteomes" id="UP000017836"/>
    </source>
</evidence>
<feature type="disulfide bond" evidence="3">
    <location>
        <begin position="157"/>
        <end position="167"/>
    </location>
</feature>
<comment type="similarity">
    <text evidence="1">Belongs to the thaumatin family.</text>
</comment>
<keyword evidence="2 3" id="KW-1015">Disulfide bond</keyword>
<dbReference type="Gene3D" id="2.60.110.10">
    <property type="entry name" value="Thaumatin"/>
    <property type="match status" value="1"/>
</dbReference>
<feature type="disulfide bond" evidence="3">
    <location>
        <begin position="181"/>
        <end position="189"/>
    </location>
</feature>
<dbReference type="FunFam" id="2.60.110.10:FF:000003">
    <property type="entry name" value="Thaumatin I"/>
    <property type="match status" value="1"/>
</dbReference>
<dbReference type="Gramene" id="ERN14771">
    <property type="protein sequence ID" value="ERN14771"/>
    <property type="gene ID" value="AMTR_s00032p00039030"/>
</dbReference>
<gene>
    <name evidence="5" type="ORF">AMTR_s00032p00039030</name>
</gene>
<sequence length="231" mass="24795">MASSMHSFLLLLAALNGLLVATMGATFEVRNQCSFIVWAAARPGGGRRLDRGGSWTFNVAPGTTQARIWGRTGCNFDASGRGSCQTGDCGGVLECKGYGAVPATLAEYALNQFSNLDFFDISLVDGFNIPMVFEPTVTSSTGKCRRIPCTVDINSQCPNELRSPGGCRSACTVFKSDQYCCTGSAANNCGPTNYSRFFKDRCPDAYSYPKDDPSSTFTCPSGTNYRVIFCP</sequence>
<dbReference type="SUPFAM" id="SSF49870">
    <property type="entry name" value="Osmotin, thaumatin-like protein"/>
    <property type="match status" value="1"/>
</dbReference>
<keyword evidence="4" id="KW-0732">Signal</keyword>
<dbReference type="Pfam" id="PF00314">
    <property type="entry name" value="Thaumatin"/>
    <property type="match status" value="1"/>
</dbReference>
<evidence type="ECO:0008006" key="7">
    <source>
        <dbReference type="Google" id="ProtNLM"/>
    </source>
</evidence>
<dbReference type="PROSITE" id="PS00316">
    <property type="entry name" value="THAUMATIN_1"/>
    <property type="match status" value="1"/>
</dbReference>
<evidence type="ECO:0000256" key="3">
    <source>
        <dbReference type="PIRSR" id="PIRSR002703-1"/>
    </source>
</evidence>
<feature type="disulfide bond" evidence="3">
    <location>
        <begin position="33"/>
        <end position="230"/>
    </location>
</feature>
<feature type="disulfide bond" evidence="3">
    <location>
        <begin position="89"/>
        <end position="95"/>
    </location>
</feature>
<organism evidence="5 6">
    <name type="scientific">Amborella trichopoda</name>
    <dbReference type="NCBI Taxonomy" id="13333"/>
    <lineage>
        <taxon>Eukaryota</taxon>
        <taxon>Viridiplantae</taxon>
        <taxon>Streptophyta</taxon>
        <taxon>Embryophyta</taxon>
        <taxon>Tracheophyta</taxon>
        <taxon>Spermatophyta</taxon>
        <taxon>Magnoliopsida</taxon>
        <taxon>Amborellales</taxon>
        <taxon>Amborellaceae</taxon>
        <taxon>Amborella</taxon>
    </lineage>
</organism>
<evidence type="ECO:0000256" key="2">
    <source>
        <dbReference type="ARBA" id="ARBA00023157"/>
    </source>
</evidence>
<dbReference type="InterPro" id="IPR001938">
    <property type="entry name" value="Thaumatin"/>
</dbReference>
<dbReference type="HOGENOM" id="CLU_043181_5_0_1"/>
<dbReference type="Proteomes" id="UP000017836">
    <property type="component" value="Unassembled WGS sequence"/>
</dbReference>
<feature type="disulfide bond" evidence="3">
    <location>
        <begin position="144"/>
        <end position="219"/>
    </location>
</feature>
<feature type="disulfide bond" evidence="3">
    <location>
        <begin position="74"/>
        <end position="84"/>
    </location>
</feature>
<dbReference type="GO" id="GO:0006952">
    <property type="term" value="P:defense response"/>
    <property type="evidence" value="ECO:0000318"/>
    <property type="project" value="GO_Central"/>
</dbReference>
<keyword evidence="6" id="KW-1185">Reference proteome</keyword>
<protein>
    <recommendedName>
        <fullName evidence="7">Thaumatin-like protein</fullName>
    </recommendedName>
</protein>
<dbReference type="InterPro" id="IPR017949">
    <property type="entry name" value="Thaumatin_CS"/>
</dbReference>
<dbReference type="InterPro" id="IPR037176">
    <property type="entry name" value="Osmotin/thaumatin-like_sf"/>
</dbReference>
<evidence type="ECO:0000313" key="5">
    <source>
        <dbReference type="EMBL" id="ERN14771.1"/>
    </source>
</evidence>
<dbReference type="EMBL" id="KI392518">
    <property type="protein sequence ID" value="ERN14771.1"/>
    <property type="molecule type" value="Genomic_DNA"/>
</dbReference>
<feature type="chain" id="PRO_5004658275" description="Thaumatin-like protein" evidence="4">
    <location>
        <begin position="25"/>
        <end position="231"/>
    </location>
</feature>
<dbReference type="PROSITE" id="PS51367">
    <property type="entry name" value="THAUMATIN_2"/>
    <property type="match status" value="1"/>
</dbReference>
<dbReference type="SMART" id="SM00205">
    <property type="entry name" value="THN"/>
    <property type="match status" value="1"/>
</dbReference>